<accession>A0ABD3X9S0</accession>
<evidence type="ECO:0000313" key="2">
    <source>
        <dbReference type="Proteomes" id="UP001634394"/>
    </source>
</evidence>
<proteinExistence type="predicted"/>
<organism evidence="1 2">
    <name type="scientific">Sinanodonta woodiana</name>
    <name type="common">Chinese pond mussel</name>
    <name type="synonym">Anodonta woodiana</name>
    <dbReference type="NCBI Taxonomy" id="1069815"/>
    <lineage>
        <taxon>Eukaryota</taxon>
        <taxon>Metazoa</taxon>
        <taxon>Spiralia</taxon>
        <taxon>Lophotrochozoa</taxon>
        <taxon>Mollusca</taxon>
        <taxon>Bivalvia</taxon>
        <taxon>Autobranchia</taxon>
        <taxon>Heteroconchia</taxon>
        <taxon>Palaeoheterodonta</taxon>
        <taxon>Unionida</taxon>
        <taxon>Unionoidea</taxon>
        <taxon>Unionidae</taxon>
        <taxon>Unioninae</taxon>
        <taxon>Sinanodonta</taxon>
    </lineage>
</organism>
<dbReference type="PANTHER" id="PTHR34239">
    <property type="entry name" value="APPLE DOMAIN-CONTAINING PROTEIN"/>
    <property type="match status" value="1"/>
</dbReference>
<dbReference type="Proteomes" id="UP001634394">
    <property type="component" value="Unassembled WGS sequence"/>
</dbReference>
<dbReference type="EMBL" id="JBJQND010000003">
    <property type="protein sequence ID" value="KAL3882480.1"/>
    <property type="molecule type" value="Genomic_DNA"/>
</dbReference>
<dbReference type="PANTHER" id="PTHR34239:SF2">
    <property type="entry name" value="TRANSPOSABLE ELEMENT P TRANSPOSASE_THAP9 CONSERVED DOMAIN-CONTAINING PROTEIN"/>
    <property type="match status" value="1"/>
</dbReference>
<name>A0ABD3X9S0_SINWO</name>
<reference evidence="1 2" key="1">
    <citation type="submission" date="2024-11" db="EMBL/GenBank/DDBJ databases">
        <title>Chromosome-level genome assembly of the freshwater bivalve Anodonta woodiana.</title>
        <authorList>
            <person name="Chen X."/>
        </authorList>
    </citation>
    <scope>NUCLEOTIDE SEQUENCE [LARGE SCALE GENOMIC DNA]</scope>
    <source>
        <strain evidence="1">MN2024</strain>
        <tissue evidence="1">Gills</tissue>
    </source>
</reference>
<protein>
    <submittedName>
        <fullName evidence="1">Uncharacterized protein</fullName>
    </submittedName>
</protein>
<evidence type="ECO:0000313" key="1">
    <source>
        <dbReference type="EMBL" id="KAL3882480.1"/>
    </source>
</evidence>
<gene>
    <name evidence="1" type="ORF">ACJMK2_028817</name>
</gene>
<comment type="caution">
    <text evidence="1">The sequence shown here is derived from an EMBL/GenBank/DDBJ whole genome shotgun (WGS) entry which is preliminary data.</text>
</comment>
<keyword evidence="2" id="KW-1185">Reference proteome</keyword>
<dbReference type="AlphaFoldDB" id="A0ABD3X9S0"/>
<sequence length="151" mass="16959">MHVRMTKLEEILANVADKTQMPSTSTAVYEGSSDVDSDRDMDVAALIMPDHDADSANVIENDNDDFFAELECFVFEHQKTGPNVENNISEVLNKGLCSLLKSNKHMSVQEKYPRPGNCGNLKVPRINIEVWHAMSKQARSVNILLQKLQNQ</sequence>